<organism evidence="5 6">
    <name type="scientific">Stenotrophomonas maltophilia</name>
    <name type="common">Pseudomonas maltophilia</name>
    <name type="synonym">Xanthomonas maltophilia</name>
    <dbReference type="NCBI Taxonomy" id="40324"/>
    <lineage>
        <taxon>Bacteria</taxon>
        <taxon>Pseudomonadati</taxon>
        <taxon>Pseudomonadota</taxon>
        <taxon>Gammaproteobacteria</taxon>
        <taxon>Lysobacterales</taxon>
        <taxon>Lysobacteraceae</taxon>
        <taxon>Stenotrophomonas</taxon>
        <taxon>Stenotrophomonas maltophilia group</taxon>
    </lineage>
</organism>
<evidence type="ECO:0000256" key="1">
    <source>
        <dbReference type="ARBA" id="ARBA00005233"/>
    </source>
</evidence>
<evidence type="ECO:0000256" key="3">
    <source>
        <dbReference type="RuleBase" id="RU000389"/>
    </source>
</evidence>
<dbReference type="AlphaFoldDB" id="A0AAD0BY40"/>
<dbReference type="InterPro" id="IPR012902">
    <property type="entry name" value="N_methyl_site"/>
</dbReference>
<evidence type="ECO:0000256" key="2">
    <source>
        <dbReference type="ARBA" id="ARBA00022481"/>
    </source>
</evidence>
<feature type="transmembrane region" description="Helical" evidence="4">
    <location>
        <begin position="21"/>
        <end position="41"/>
    </location>
</feature>
<evidence type="ECO:0000313" key="5">
    <source>
        <dbReference type="EMBL" id="AUI08396.1"/>
    </source>
</evidence>
<comment type="similarity">
    <text evidence="1 3">Belongs to the N-Me-Phe pilin family.</text>
</comment>
<dbReference type="GO" id="GO:0007155">
    <property type="term" value="P:cell adhesion"/>
    <property type="evidence" value="ECO:0007669"/>
    <property type="project" value="InterPro"/>
</dbReference>
<dbReference type="EMBL" id="CP025298">
    <property type="protein sequence ID" value="AUI08396.1"/>
    <property type="molecule type" value="Genomic_DNA"/>
</dbReference>
<evidence type="ECO:0000256" key="4">
    <source>
        <dbReference type="SAM" id="Phobius"/>
    </source>
</evidence>
<evidence type="ECO:0000313" key="6">
    <source>
        <dbReference type="Proteomes" id="UP000234414"/>
    </source>
</evidence>
<dbReference type="Gene3D" id="3.30.700.10">
    <property type="entry name" value="Glycoprotein, Type 4 Pilin"/>
    <property type="match status" value="1"/>
</dbReference>
<sequence>MKKKISKAGCGSNHAHHQRGFSLIELMVVLAIIMILSLIAVPQYKKFSTRSKLAAALAELAGGKAGVEAWLAERGDLYGSDNRKLGLPESSERCETIATRIRADGGLEIDCLLRFDTGYNVGTWRNNLVLIRDSGSHEWRCWTAIPYYDLLPKGCGPDNP</sequence>
<dbReference type="PROSITE" id="PS00409">
    <property type="entry name" value="PROKAR_NTER_METHYL"/>
    <property type="match status" value="1"/>
</dbReference>
<gene>
    <name evidence="5" type="ORF">SmaCSM2_14920</name>
</gene>
<keyword evidence="3" id="KW-0281">Fimbrium</keyword>
<name>A0AAD0BY40_STEMA</name>
<dbReference type="Pfam" id="PF00114">
    <property type="entry name" value="Pilin"/>
    <property type="match status" value="1"/>
</dbReference>
<dbReference type="Proteomes" id="UP000234414">
    <property type="component" value="Chromosome"/>
</dbReference>
<reference evidence="5 6" key="1">
    <citation type="submission" date="2017-12" db="EMBL/GenBank/DDBJ databases">
        <title>Complete Genome Sequence of Stenotrophomonas maltophilia CSM2.</title>
        <authorList>
            <person name="Castro-Jaimes S."/>
            <person name="Lopez-Leal G."/>
            <person name="Barberena Jonas C."/>
            <person name="Bustos P."/>
            <person name="Perez-Oseguera A."/>
            <person name="Cevallos M.A."/>
        </authorList>
    </citation>
    <scope>NUCLEOTIDE SEQUENCE [LARGE SCALE GENOMIC DNA]</scope>
    <source>
        <strain evidence="5 6">CSM2</strain>
    </source>
</reference>
<dbReference type="SUPFAM" id="SSF54523">
    <property type="entry name" value="Pili subunits"/>
    <property type="match status" value="1"/>
</dbReference>
<dbReference type="InterPro" id="IPR045584">
    <property type="entry name" value="Pilin-like"/>
</dbReference>
<dbReference type="NCBIfam" id="TIGR02532">
    <property type="entry name" value="IV_pilin_GFxxxE"/>
    <property type="match status" value="1"/>
</dbReference>
<keyword evidence="4" id="KW-0472">Membrane</keyword>
<keyword evidence="2" id="KW-0488">Methylation</keyword>
<dbReference type="InterPro" id="IPR001082">
    <property type="entry name" value="Pilin"/>
</dbReference>
<proteinExistence type="inferred from homology"/>
<protein>
    <submittedName>
        <fullName evidence="5">Prepilin-type cleavage/methylation domain-containing protein</fullName>
    </submittedName>
</protein>
<keyword evidence="4" id="KW-0812">Transmembrane</keyword>
<dbReference type="GO" id="GO:0009289">
    <property type="term" value="C:pilus"/>
    <property type="evidence" value="ECO:0007669"/>
    <property type="project" value="InterPro"/>
</dbReference>
<accession>A0AAD0BY40</accession>
<dbReference type="Pfam" id="PF07963">
    <property type="entry name" value="N_methyl"/>
    <property type="match status" value="1"/>
</dbReference>
<keyword evidence="4" id="KW-1133">Transmembrane helix</keyword>